<dbReference type="EMBL" id="CAJPVJ010044577">
    <property type="protein sequence ID" value="CAG2182389.1"/>
    <property type="molecule type" value="Genomic_DNA"/>
</dbReference>
<evidence type="ECO:0000313" key="2">
    <source>
        <dbReference type="Proteomes" id="UP000728032"/>
    </source>
</evidence>
<proteinExistence type="predicted"/>
<organism evidence="1">
    <name type="scientific">Oppiella nova</name>
    <dbReference type="NCBI Taxonomy" id="334625"/>
    <lineage>
        <taxon>Eukaryota</taxon>
        <taxon>Metazoa</taxon>
        <taxon>Ecdysozoa</taxon>
        <taxon>Arthropoda</taxon>
        <taxon>Chelicerata</taxon>
        <taxon>Arachnida</taxon>
        <taxon>Acari</taxon>
        <taxon>Acariformes</taxon>
        <taxon>Sarcoptiformes</taxon>
        <taxon>Oribatida</taxon>
        <taxon>Brachypylina</taxon>
        <taxon>Oppioidea</taxon>
        <taxon>Oppiidae</taxon>
        <taxon>Oppiella</taxon>
    </lineage>
</organism>
<keyword evidence="2" id="KW-1185">Reference proteome</keyword>
<dbReference type="Proteomes" id="UP000728032">
    <property type="component" value="Unassembled WGS sequence"/>
</dbReference>
<name>A0A7R9R1R4_9ACAR</name>
<dbReference type="EMBL" id="OC959402">
    <property type="protein sequence ID" value="CAD7665252.1"/>
    <property type="molecule type" value="Genomic_DNA"/>
</dbReference>
<accession>A0A7R9R1R4</accession>
<reference evidence="1" key="1">
    <citation type="submission" date="2020-11" db="EMBL/GenBank/DDBJ databases">
        <authorList>
            <person name="Tran Van P."/>
        </authorList>
    </citation>
    <scope>NUCLEOTIDE SEQUENCE</scope>
</reference>
<gene>
    <name evidence="1" type="ORF">ONB1V03_LOCUS21810</name>
</gene>
<sequence>MTRTPQSPDTAPPKRPIKVHTLRIICFS</sequence>
<dbReference type="AlphaFoldDB" id="A0A7R9R1R4"/>
<protein>
    <submittedName>
        <fullName evidence="1">Uncharacterized protein</fullName>
    </submittedName>
</protein>
<evidence type="ECO:0000313" key="1">
    <source>
        <dbReference type="EMBL" id="CAD7665252.1"/>
    </source>
</evidence>